<organism evidence="2 3">
    <name type="scientific">Brassica cretica</name>
    <name type="common">Mustard</name>
    <dbReference type="NCBI Taxonomy" id="69181"/>
    <lineage>
        <taxon>Eukaryota</taxon>
        <taxon>Viridiplantae</taxon>
        <taxon>Streptophyta</taxon>
        <taxon>Embryophyta</taxon>
        <taxon>Tracheophyta</taxon>
        <taxon>Spermatophyta</taxon>
        <taxon>Magnoliopsida</taxon>
        <taxon>eudicotyledons</taxon>
        <taxon>Gunneridae</taxon>
        <taxon>Pentapetalae</taxon>
        <taxon>rosids</taxon>
        <taxon>malvids</taxon>
        <taxon>Brassicales</taxon>
        <taxon>Brassicaceae</taxon>
        <taxon>Brassiceae</taxon>
        <taxon>Brassica</taxon>
    </lineage>
</organism>
<evidence type="ECO:0000313" key="3">
    <source>
        <dbReference type="Proteomes" id="UP000712281"/>
    </source>
</evidence>
<evidence type="ECO:0000313" key="1">
    <source>
        <dbReference type="EMBL" id="KAF2588110.1"/>
    </source>
</evidence>
<comment type="caution">
    <text evidence="2">The sequence shown here is derived from an EMBL/GenBank/DDBJ whole genome shotgun (WGS) entry which is preliminary data.</text>
</comment>
<dbReference type="Proteomes" id="UP000712281">
    <property type="component" value="Unassembled WGS sequence"/>
</dbReference>
<evidence type="ECO:0000313" key="2">
    <source>
        <dbReference type="EMBL" id="KAF2618995.1"/>
    </source>
</evidence>
<sequence length="64" mass="7374">MSSSGGSTWKDNMITRYYDALRQVQFDKGKIKRIAEIMNIPKSEVQRESNKLNKVAKKNKKKGV</sequence>
<reference evidence="2" key="1">
    <citation type="submission" date="2019-12" db="EMBL/GenBank/DDBJ databases">
        <title>Genome sequencing and annotation of Brassica cretica.</title>
        <authorList>
            <person name="Studholme D.J."/>
            <person name="Sarris P.F."/>
        </authorList>
    </citation>
    <scope>NUCLEOTIDE SEQUENCE</scope>
    <source>
        <strain evidence="2">PFS-001/15</strain>
        <strain evidence="1">PFS-102/07</strain>
        <tissue evidence="2">Leaf</tissue>
    </source>
</reference>
<dbReference type="EMBL" id="QGKW02000007">
    <property type="protein sequence ID" value="KAF2618995.1"/>
    <property type="molecule type" value="Genomic_DNA"/>
</dbReference>
<gene>
    <name evidence="2" type="ORF">F2Q68_00040734</name>
    <name evidence="1" type="ORF">F2Q70_00040034</name>
</gene>
<protein>
    <submittedName>
        <fullName evidence="2">Uncharacterized protein</fullName>
    </submittedName>
</protein>
<proteinExistence type="predicted"/>
<accession>A0A8S9MGI4</accession>
<name>A0A8S9MGI4_BRACR</name>
<dbReference type="EMBL" id="QGKY02000190">
    <property type="protein sequence ID" value="KAF2588110.1"/>
    <property type="molecule type" value="Genomic_DNA"/>
</dbReference>
<dbReference type="AlphaFoldDB" id="A0A8S9MGI4"/>